<evidence type="ECO:0000256" key="9">
    <source>
        <dbReference type="SAM" id="Coils"/>
    </source>
</evidence>
<keyword evidence="4" id="KW-0808">Transferase</keyword>
<protein>
    <recommendedName>
        <fullName evidence="2">histidine kinase</fullName>
        <ecNumber evidence="2">2.7.13.3</ecNumber>
    </recommendedName>
</protein>
<dbReference type="GO" id="GO:0016020">
    <property type="term" value="C:membrane"/>
    <property type="evidence" value="ECO:0007669"/>
    <property type="project" value="InterPro"/>
</dbReference>
<dbReference type="AlphaFoldDB" id="A0A2S5Y6S9"/>
<dbReference type="PANTHER" id="PTHR24421:SF10">
    <property type="entry name" value="NITRATE_NITRITE SENSOR PROTEIN NARQ"/>
    <property type="match status" value="1"/>
</dbReference>
<feature type="domain" description="Histidine kinase/HSP90-like ATPase" evidence="11">
    <location>
        <begin position="495"/>
        <end position="587"/>
    </location>
</feature>
<keyword evidence="8" id="KW-0902">Two-component regulatory system</keyword>
<dbReference type="PANTHER" id="PTHR24421">
    <property type="entry name" value="NITRATE/NITRITE SENSOR PROTEIN NARX-RELATED"/>
    <property type="match status" value="1"/>
</dbReference>
<dbReference type="Pfam" id="PF02518">
    <property type="entry name" value="HATPase_c"/>
    <property type="match status" value="1"/>
</dbReference>
<name>A0A2S5Y6S9_9MICO</name>
<dbReference type="InterPro" id="IPR050482">
    <property type="entry name" value="Sensor_HK_TwoCompSys"/>
</dbReference>
<dbReference type="Gene3D" id="1.20.5.1930">
    <property type="match status" value="1"/>
</dbReference>
<dbReference type="CDD" id="cd16917">
    <property type="entry name" value="HATPase_UhpB-NarQ-NarX-like"/>
    <property type="match status" value="1"/>
</dbReference>
<feature type="transmembrane region" description="Helical" evidence="10">
    <location>
        <begin position="260"/>
        <end position="287"/>
    </location>
</feature>
<dbReference type="GO" id="GO:0046983">
    <property type="term" value="F:protein dimerization activity"/>
    <property type="evidence" value="ECO:0007669"/>
    <property type="project" value="InterPro"/>
</dbReference>
<organism evidence="12 13">
    <name type="scientific">Rathayibacter toxicus</name>
    <dbReference type="NCBI Taxonomy" id="145458"/>
    <lineage>
        <taxon>Bacteria</taxon>
        <taxon>Bacillati</taxon>
        <taxon>Actinomycetota</taxon>
        <taxon>Actinomycetes</taxon>
        <taxon>Micrococcales</taxon>
        <taxon>Microbacteriaceae</taxon>
        <taxon>Rathayibacter</taxon>
    </lineage>
</organism>
<evidence type="ECO:0000256" key="4">
    <source>
        <dbReference type="ARBA" id="ARBA00022679"/>
    </source>
</evidence>
<feature type="transmembrane region" description="Helical" evidence="10">
    <location>
        <begin position="91"/>
        <end position="110"/>
    </location>
</feature>
<accession>A0A2S5Y6S9</accession>
<feature type="transmembrane region" description="Helical" evidence="10">
    <location>
        <begin position="35"/>
        <end position="54"/>
    </location>
</feature>
<sequence>MEALSLRRRTTSKRMIRSVASVRAFLDQPLTLPSVAAVFATVHVLLLLTGFISAEQLAGGLVLALALALAAFLPALAPSLVVLGAVAQGGLLEVMGISLEVVLVGAVVFWETVRRVGPWTRSFTLVGGLLLAGIGGVVVAVQPTLVSIPSELFGNVEFFVRVVTGLIVTLLLSGMQVVVFVLGRRAPVGFDDRVNAVMIRAAGPQDMFSVGVKGGQAVVLLAIVSLPYLGIENAPYLLIAAVFSIAFVLHQRSPLLALGIAWFAAILQMGMLLAPSPANLVITTVLFSCGASESGRIRLAGAISVVVGSLAASLYLVMPPVAGSSDKNILDQPIVVVALTCGGFLIAFGFCWTIGLLSRAVRRVREGNARQLAAEKERARAQRELDAVEERNRIARDMHDVVAHSLAVVIAQADGARYLGVASPEQTDAALMTISSVARDALADVRVLLAQLRHRQGEAPQPEARELTRLLDSIAGTGVVVRSDLAVEMDSVPRATGIALYRIVQEATTNALRHGRPGAPLDVTLRCEAERLVLTVRNSRHENPLSAPGTGHGLIGMRERAALVGGDLTAGPDGGDFVVEARLPATPHTASVPTQALVTDLLPEDRGTEGIAASAFLAADSESARTTPIDSGAR</sequence>
<feature type="transmembrane region" description="Helical" evidence="10">
    <location>
        <begin position="299"/>
        <end position="322"/>
    </location>
</feature>
<evidence type="ECO:0000256" key="7">
    <source>
        <dbReference type="ARBA" id="ARBA00022840"/>
    </source>
</evidence>
<feature type="coiled-coil region" evidence="9">
    <location>
        <begin position="371"/>
        <end position="398"/>
    </location>
</feature>
<dbReference type="Proteomes" id="UP000237966">
    <property type="component" value="Unassembled WGS sequence"/>
</dbReference>
<dbReference type="InterPro" id="IPR011712">
    <property type="entry name" value="Sig_transdc_His_kin_sub3_dim/P"/>
</dbReference>
<evidence type="ECO:0000313" key="12">
    <source>
        <dbReference type="EMBL" id="PPI15159.1"/>
    </source>
</evidence>
<dbReference type="InterPro" id="IPR036890">
    <property type="entry name" value="HATPase_C_sf"/>
</dbReference>
<reference evidence="12 13" key="1">
    <citation type="submission" date="2018-02" db="EMBL/GenBank/DDBJ databases">
        <title>Bacteriophage NCPPB3778 and a type I-E CRISPR drive the evolution of the US Biological Select Agent, Rathayibacter toxicus.</title>
        <authorList>
            <person name="Davis E.W.II."/>
            <person name="Tabima J.F."/>
            <person name="Weisberg A.J."/>
            <person name="Lopes L.D."/>
            <person name="Wiseman M.S."/>
            <person name="Wiseman M.S."/>
            <person name="Pupko T."/>
            <person name="Belcher M.S."/>
            <person name="Sechler A.J."/>
            <person name="Tancos M.A."/>
            <person name="Schroeder B.K."/>
            <person name="Murray T.D."/>
            <person name="Luster D.G."/>
            <person name="Schneider W.L."/>
            <person name="Rogers E."/>
            <person name="Andreote F.D."/>
            <person name="Grunwald N.J."/>
            <person name="Putnam M.L."/>
            <person name="Chang J.H."/>
        </authorList>
    </citation>
    <scope>NUCLEOTIDE SEQUENCE [LARGE SCALE GENOMIC DNA]</scope>
    <source>
        <strain evidence="12 13">FH99</strain>
    </source>
</reference>
<proteinExistence type="predicted"/>
<keyword evidence="10" id="KW-0472">Membrane</keyword>
<dbReference type="GO" id="GO:0005524">
    <property type="term" value="F:ATP binding"/>
    <property type="evidence" value="ECO:0007669"/>
    <property type="project" value="UniProtKB-KW"/>
</dbReference>
<keyword evidence="10" id="KW-1133">Transmembrane helix</keyword>
<evidence type="ECO:0000256" key="1">
    <source>
        <dbReference type="ARBA" id="ARBA00000085"/>
    </source>
</evidence>
<dbReference type="Gene3D" id="3.30.565.10">
    <property type="entry name" value="Histidine kinase-like ATPase, C-terminal domain"/>
    <property type="match status" value="1"/>
</dbReference>
<keyword evidence="3" id="KW-0597">Phosphoprotein</keyword>
<feature type="transmembrane region" description="Helical" evidence="10">
    <location>
        <begin position="122"/>
        <end position="146"/>
    </location>
</feature>
<keyword evidence="7" id="KW-0067">ATP-binding</keyword>
<evidence type="ECO:0000256" key="10">
    <source>
        <dbReference type="SAM" id="Phobius"/>
    </source>
</evidence>
<evidence type="ECO:0000259" key="11">
    <source>
        <dbReference type="SMART" id="SM00387"/>
    </source>
</evidence>
<dbReference type="OrthoDB" id="227596at2"/>
<feature type="transmembrane region" description="Helical" evidence="10">
    <location>
        <begin position="158"/>
        <end position="183"/>
    </location>
</feature>
<evidence type="ECO:0000256" key="8">
    <source>
        <dbReference type="ARBA" id="ARBA00023012"/>
    </source>
</evidence>
<keyword evidence="10" id="KW-0812">Transmembrane</keyword>
<dbReference type="EMBL" id="PSWU01000007">
    <property type="protein sequence ID" value="PPI15159.1"/>
    <property type="molecule type" value="Genomic_DNA"/>
</dbReference>
<dbReference type="SUPFAM" id="SSF55874">
    <property type="entry name" value="ATPase domain of HSP90 chaperone/DNA topoisomerase II/histidine kinase"/>
    <property type="match status" value="1"/>
</dbReference>
<evidence type="ECO:0000313" key="13">
    <source>
        <dbReference type="Proteomes" id="UP000237966"/>
    </source>
</evidence>
<dbReference type="EC" id="2.7.13.3" evidence="2"/>
<dbReference type="SMART" id="SM00387">
    <property type="entry name" value="HATPase_c"/>
    <property type="match status" value="1"/>
</dbReference>
<dbReference type="InterPro" id="IPR003594">
    <property type="entry name" value="HATPase_dom"/>
</dbReference>
<dbReference type="GO" id="GO:0000155">
    <property type="term" value="F:phosphorelay sensor kinase activity"/>
    <property type="evidence" value="ECO:0007669"/>
    <property type="project" value="InterPro"/>
</dbReference>
<comment type="catalytic activity">
    <reaction evidence="1">
        <text>ATP + protein L-histidine = ADP + protein N-phospho-L-histidine.</text>
        <dbReference type="EC" id="2.7.13.3"/>
    </reaction>
</comment>
<keyword evidence="5" id="KW-0547">Nucleotide-binding</keyword>
<comment type="caution">
    <text evidence="12">The sequence shown here is derived from an EMBL/GenBank/DDBJ whole genome shotgun (WGS) entry which is preliminary data.</text>
</comment>
<evidence type="ECO:0000256" key="2">
    <source>
        <dbReference type="ARBA" id="ARBA00012438"/>
    </source>
</evidence>
<feature type="transmembrane region" description="Helical" evidence="10">
    <location>
        <begin position="334"/>
        <end position="357"/>
    </location>
</feature>
<evidence type="ECO:0000256" key="6">
    <source>
        <dbReference type="ARBA" id="ARBA00022777"/>
    </source>
</evidence>
<keyword evidence="6 12" id="KW-0418">Kinase</keyword>
<evidence type="ECO:0000256" key="5">
    <source>
        <dbReference type="ARBA" id="ARBA00022741"/>
    </source>
</evidence>
<evidence type="ECO:0000256" key="3">
    <source>
        <dbReference type="ARBA" id="ARBA00022553"/>
    </source>
</evidence>
<keyword evidence="9" id="KW-0175">Coiled coil</keyword>
<dbReference type="Pfam" id="PF07730">
    <property type="entry name" value="HisKA_3"/>
    <property type="match status" value="1"/>
</dbReference>
<feature type="transmembrane region" description="Helical" evidence="10">
    <location>
        <begin position="217"/>
        <end position="248"/>
    </location>
</feature>
<gene>
    <name evidence="12" type="ORF">C5C51_05005</name>
</gene>
<feature type="transmembrane region" description="Helical" evidence="10">
    <location>
        <begin position="61"/>
        <end position="85"/>
    </location>
</feature>